<dbReference type="PROSITE" id="PS50102">
    <property type="entry name" value="RRM"/>
    <property type="match status" value="1"/>
</dbReference>
<evidence type="ECO:0000256" key="1">
    <source>
        <dbReference type="ARBA" id="ARBA00022884"/>
    </source>
</evidence>
<dbReference type="InterPro" id="IPR000504">
    <property type="entry name" value="RRM_dom"/>
</dbReference>
<dbReference type="EMBL" id="JALNTZ010000006">
    <property type="protein sequence ID" value="KAJ3648961.1"/>
    <property type="molecule type" value="Genomic_DNA"/>
</dbReference>
<evidence type="ECO:0000259" key="4">
    <source>
        <dbReference type="PROSITE" id="PS50102"/>
    </source>
</evidence>
<dbReference type="SUPFAM" id="SSF54928">
    <property type="entry name" value="RNA-binding domain, RBD"/>
    <property type="match status" value="1"/>
</dbReference>
<proteinExistence type="predicted"/>
<dbReference type="GO" id="GO:0003723">
    <property type="term" value="F:RNA binding"/>
    <property type="evidence" value="ECO:0007669"/>
    <property type="project" value="UniProtKB-UniRule"/>
</dbReference>
<reference evidence="5" key="1">
    <citation type="journal article" date="2023" name="G3 (Bethesda)">
        <title>Whole genome assemblies of Zophobas morio and Tenebrio molitor.</title>
        <authorList>
            <person name="Kaur S."/>
            <person name="Stinson S.A."/>
            <person name="diCenzo G.C."/>
        </authorList>
    </citation>
    <scope>NUCLEOTIDE SEQUENCE</scope>
    <source>
        <strain evidence="5">QUZm001</strain>
    </source>
</reference>
<name>A0AA38I497_9CUCU</name>
<feature type="compositionally biased region" description="Polar residues" evidence="3">
    <location>
        <begin position="85"/>
        <end position="95"/>
    </location>
</feature>
<evidence type="ECO:0000256" key="2">
    <source>
        <dbReference type="PROSITE-ProRule" id="PRU00176"/>
    </source>
</evidence>
<dbReference type="CDD" id="cd00590">
    <property type="entry name" value="RRM_SF"/>
    <property type="match status" value="1"/>
</dbReference>
<dbReference type="InterPro" id="IPR035979">
    <property type="entry name" value="RBD_domain_sf"/>
</dbReference>
<keyword evidence="1 2" id="KW-0694">RNA-binding</keyword>
<organism evidence="5 6">
    <name type="scientific">Zophobas morio</name>
    <dbReference type="NCBI Taxonomy" id="2755281"/>
    <lineage>
        <taxon>Eukaryota</taxon>
        <taxon>Metazoa</taxon>
        <taxon>Ecdysozoa</taxon>
        <taxon>Arthropoda</taxon>
        <taxon>Hexapoda</taxon>
        <taxon>Insecta</taxon>
        <taxon>Pterygota</taxon>
        <taxon>Neoptera</taxon>
        <taxon>Endopterygota</taxon>
        <taxon>Coleoptera</taxon>
        <taxon>Polyphaga</taxon>
        <taxon>Cucujiformia</taxon>
        <taxon>Tenebrionidae</taxon>
        <taxon>Zophobas</taxon>
    </lineage>
</organism>
<evidence type="ECO:0000256" key="3">
    <source>
        <dbReference type="SAM" id="MobiDB-lite"/>
    </source>
</evidence>
<dbReference type="SMART" id="SM00360">
    <property type="entry name" value="RRM"/>
    <property type="match status" value="1"/>
</dbReference>
<accession>A0AA38I497</accession>
<dbReference type="Pfam" id="PF00076">
    <property type="entry name" value="RRM_1"/>
    <property type="match status" value="1"/>
</dbReference>
<dbReference type="InterPro" id="IPR012677">
    <property type="entry name" value="Nucleotide-bd_a/b_plait_sf"/>
</dbReference>
<dbReference type="Gene3D" id="3.30.70.330">
    <property type="match status" value="1"/>
</dbReference>
<gene>
    <name evidence="5" type="ORF">Zmor_020726</name>
</gene>
<feature type="region of interest" description="Disordered" evidence="3">
    <location>
        <begin position="78"/>
        <end position="98"/>
    </location>
</feature>
<keyword evidence="6" id="KW-1185">Reference proteome</keyword>
<evidence type="ECO:0000313" key="6">
    <source>
        <dbReference type="Proteomes" id="UP001168821"/>
    </source>
</evidence>
<feature type="domain" description="RRM" evidence="4">
    <location>
        <begin position="7"/>
        <end position="77"/>
    </location>
</feature>
<dbReference type="Proteomes" id="UP001168821">
    <property type="component" value="Unassembled WGS sequence"/>
</dbReference>
<sequence>MSSILTETVRVTGFHPKTNLRHFKEFFHDCGRIRSCIVKRKYADFDFRTAIEAEEVVLELNNKTLLGKTIKLELVTEENARRSPRGTSETSLSRKVSSREVVDTLYDLSFDGKPVAHQRKFLVERAR</sequence>
<dbReference type="AlphaFoldDB" id="A0AA38I497"/>
<protein>
    <recommendedName>
        <fullName evidence="4">RRM domain-containing protein</fullName>
    </recommendedName>
</protein>
<evidence type="ECO:0000313" key="5">
    <source>
        <dbReference type="EMBL" id="KAJ3648961.1"/>
    </source>
</evidence>
<comment type="caution">
    <text evidence="5">The sequence shown here is derived from an EMBL/GenBank/DDBJ whole genome shotgun (WGS) entry which is preliminary data.</text>
</comment>